<accession>A0A4U7BKE7</accession>
<dbReference type="SUPFAM" id="SSF159006">
    <property type="entry name" value="YopX-like"/>
    <property type="match status" value="1"/>
</dbReference>
<gene>
    <name evidence="2" type="ORF">CQA76_03620</name>
</gene>
<dbReference type="OrthoDB" id="5329262at2"/>
<keyword evidence="3" id="KW-1185">Reference proteome</keyword>
<proteinExistence type="predicted"/>
<comment type="caution">
    <text evidence="2">The sequence shown here is derived from an EMBL/GenBank/DDBJ whole genome shotgun (WGS) entry which is preliminary data.</text>
</comment>
<name>A0A4U7BKE7_9BACT</name>
<dbReference type="Gene3D" id="2.30.30.290">
    <property type="entry name" value="YopX-like domains"/>
    <property type="match status" value="1"/>
</dbReference>
<dbReference type="Proteomes" id="UP000310353">
    <property type="component" value="Unassembled WGS sequence"/>
</dbReference>
<dbReference type="AlphaFoldDB" id="A0A4U7BKE7"/>
<dbReference type="InterPro" id="IPR019096">
    <property type="entry name" value="YopX_protein"/>
</dbReference>
<sequence>MKLKDFDFRIWNNEFNKYETNYALISILILDSLKGMGHLNQEYELELWTRFYDRNRKKIFEGDILENVDSHGQDIYKVVFKEGAFYLSNIESGYEDLMREFLLIELEIIGNIHANKELLE</sequence>
<evidence type="ECO:0000259" key="1">
    <source>
        <dbReference type="Pfam" id="PF09643"/>
    </source>
</evidence>
<dbReference type="InterPro" id="IPR023385">
    <property type="entry name" value="YopX-like_C"/>
</dbReference>
<dbReference type="EMBL" id="NXMA01000005">
    <property type="protein sequence ID" value="TKX32423.1"/>
    <property type="molecule type" value="Genomic_DNA"/>
</dbReference>
<organism evidence="2 3">
    <name type="scientific">Campylobacter aviculae</name>
    <dbReference type="NCBI Taxonomy" id="2510190"/>
    <lineage>
        <taxon>Bacteria</taxon>
        <taxon>Pseudomonadati</taxon>
        <taxon>Campylobacterota</taxon>
        <taxon>Epsilonproteobacteria</taxon>
        <taxon>Campylobacterales</taxon>
        <taxon>Campylobacteraceae</taxon>
        <taxon>Campylobacter</taxon>
    </lineage>
</organism>
<dbReference type="Pfam" id="PF09643">
    <property type="entry name" value="YopX"/>
    <property type="match status" value="1"/>
</dbReference>
<evidence type="ECO:0000313" key="3">
    <source>
        <dbReference type="Proteomes" id="UP000310353"/>
    </source>
</evidence>
<dbReference type="RefSeq" id="WP_137622096.1">
    <property type="nucleotide sequence ID" value="NZ_NXMA01000005.1"/>
</dbReference>
<evidence type="ECO:0000313" key="2">
    <source>
        <dbReference type="EMBL" id="TKX32423.1"/>
    </source>
</evidence>
<reference evidence="2 3" key="1">
    <citation type="submission" date="2018-05" db="EMBL/GenBank/DDBJ databases">
        <title>Novel Campyloabacter and Helicobacter Species and Strains.</title>
        <authorList>
            <person name="Mannion A.J."/>
            <person name="Shen Z."/>
            <person name="Fox J.G."/>
        </authorList>
    </citation>
    <scope>NUCLEOTIDE SEQUENCE [LARGE SCALE GENOMIC DNA]</scope>
    <source>
        <strain evidence="3">MIT17-670</strain>
    </source>
</reference>
<protein>
    <recommendedName>
        <fullName evidence="1">YopX protein domain-containing protein</fullName>
    </recommendedName>
</protein>
<feature type="domain" description="YopX protein" evidence="1">
    <location>
        <begin position="12"/>
        <end position="120"/>
    </location>
</feature>